<proteinExistence type="predicted"/>
<evidence type="ECO:0000313" key="2">
    <source>
        <dbReference type="EMBL" id="PBL03023.1"/>
    </source>
</evidence>
<keyword evidence="1" id="KW-0732">Signal</keyword>
<sequence>INHNTCLMKLLILITEYRVTEWMDNANILSCSQNGFRHGNHTHNNSFILCTTIDRAHADGHVLYVAFVDLENAFPSTDLSILWTKMHWLGVGGAMYDWI</sequence>
<evidence type="ECO:0000256" key="1">
    <source>
        <dbReference type="SAM" id="SignalP"/>
    </source>
</evidence>
<organism evidence="2 3">
    <name type="scientific">Armillaria gallica</name>
    <name type="common">Bulbous honey fungus</name>
    <name type="synonym">Armillaria bulbosa</name>
    <dbReference type="NCBI Taxonomy" id="47427"/>
    <lineage>
        <taxon>Eukaryota</taxon>
        <taxon>Fungi</taxon>
        <taxon>Dikarya</taxon>
        <taxon>Basidiomycota</taxon>
        <taxon>Agaricomycotina</taxon>
        <taxon>Agaricomycetes</taxon>
        <taxon>Agaricomycetidae</taxon>
        <taxon>Agaricales</taxon>
        <taxon>Marasmiineae</taxon>
        <taxon>Physalacriaceae</taxon>
        <taxon>Armillaria</taxon>
    </lineage>
</organism>
<feature type="signal peptide" evidence="1">
    <location>
        <begin position="1"/>
        <end position="22"/>
    </location>
</feature>
<feature type="chain" id="PRO_5013904120" description="Reverse transcriptase domain-containing protein" evidence="1">
    <location>
        <begin position="23"/>
        <end position="99"/>
    </location>
</feature>
<dbReference type="InParanoid" id="A0A2H3EI17"/>
<evidence type="ECO:0008006" key="4">
    <source>
        <dbReference type="Google" id="ProtNLM"/>
    </source>
</evidence>
<feature type="non-terminal residue" evidence="2">
    <location>
        <position position="1"/>
    </location>
</feature>
<protein>
    <recommendedName>
        <fullName evidence="4">Reverse transcriptase domain-containing protein</fullName>
    </recommendedName>
</protein>
<reference evidence="3" key="1">
    <citation type="journal article" date="2017" name="Nat. Ecol. Evol.">
        <title>Genome expansion and lineage-specific genetic innovations in the forest pathogenic fungi Armillaria.</title>
        <authorList>
            <person name="Sipos G."/>
            <person name="Prasanna A.N."/>
            <person name="Walter M.C."/>
            <person name="O'Connor E."/>
            <person name="Balint B."/>
            <person name="Krizsan K."/>
            <person name="Kiss B."/>
            <person name="Hess J."/>
            <person name="Varga T."/>
            <person name="Slot J."/>
            <person name="Riley R."/>
            <person name="Boka B."/>
            <person name="Rigling D."/>
            <person name="Barry K."/>
            <person name="Lee J."/>
            <person name="Mihaltcheva S."/>
            <person name="LaButti K."/>
            <person name="Lipzen A."/>
            <person name="Waldron R."/>
            <person name="Moloney N.M."/>
            <person name="Sperisen C."/>
            <person name="Kredics L."/>
            <person name="Vagvoelgyi C."/>
            <person name="Patrignani A."/>
            <person name="Fitzpatrick D."/>
            <person name="Nagy I."/>
            <person name="Doyle S."/>
            <person name="Anderson J.B."/>
            <person name="Grigoriev I.V."/>
            <person name="Gueldener U."/>
            <person name="Muensterkoetter M."/>
            <person name="Nagy L.G."/>
        </authorList>
    </citation>
    <scope>NUCLEOTIDE SEQUENCE [LARGE SCALE GENOMIC DNA]</scope>
    <source>
        <strain evidence="3">Ar21-2</strain>
    </source>
</reference>
<dbReference type="OrthoDB" id="3049395at2759"/>
<accession>A0A2H3EI17</accession>
<evidence type="ECO:0000313" key="3">
    <source>
        <dbReference type="Proteomes" id="UP000217790"/>
    </source>
</evidence>
<dbReference type="AlphaFoldDB" id="A0A2H3EI17"/>
<dbReference type="EMBL" id="KZ293645">
    <property type="protein sequence ID" value="PBL03023.1"/>
    <property type="molecule type" value="Genomic_DNA"/>
</dbReference>
<keyword evidence="3" id="KW-1185">Reference proteome</keyword>
<gene>
    <name evidence="2" type="ORF">ARMGADRAFT_913249</name>
</gene>
<name>A0A2H3EI17_ARMGA</name>
<dbReference type="Proteomes" id="UP000217790">
    <property type="component" value="Unassembled WGS sequence"/>
</dbReference>